<evidence type="ECO:0000313" key="3">
    <source>
        <dbReference type="EMBL" id="PSN74156.1"/>
    </source>
</evidence>
<dbReference type="PANTHER" id="PTHR43662:SF12">
    <property type="entry name" value="DUF1996 DOMAIN-CONTAINING PROTEIN-RELATED"/>
    <property type="match status" value="1"/>
</dbReference>
<sequence length="324" mass="36118">MRSYLNILAGISAVQAYTVINHEQFMTKNVDALVVPGTYKSHMHSFFGSDVITNVQPTSADLQKGCYTGDNANDLSVYWIPTLYYVDDDNHTEVKPMRFSTYYHIENAEIPFPQDFAAIAGNAKGVSQADVDDGKNDMSWWCEDGPEDAGKDGGKFPRKTCNTHLQVILRFPDCVDTNNLTDYTYNDAGFKTENRCPEGMSRIPQLRFSVRYDLRKIIPGGWEGTAPLQLACGEVGDGYCFHGDFINGWFPDAAENMLKVAAHKRNFARVDGEHGTEPLEPTCEATDADPENGTSDYQTSLQMMAETSTARRSVRGSLLEKRTI</sequence>
<feature type="region of interest" description="Disordered" evidence="1">
    <location>
        <begin position="271"/>
        <end position="296"/>
    </location>
</feature>
<name>A0A2T2P9A5_CORCC</name>
<dbReference type="InterPro" id="IPR018535">
    <property type="entry name" value="DUF1996"/>
</dbReference>
<gene>
    <name evidence="3" type="ORF">BS50DRAFT_567037</name>
</gene>
<dbReference type="Pfam" id="PF09362">
    <property type="entry name" value="DUF1996"/>
    <property type="match status" value="1"/>
</dbReference>
<dbReference type="AlphaFoldDB" id="A0A2T2P9A5"/>
<feature type="domain" description="DUF1996" evidence="2">
    <location>
        <begin position="31"/>
        <end position="249"/>
    </location>
</feature>
<dbReference type="STRING" id="1448308.A0A2T2P9A5"/>
<protein>
    <recommendedName>
        <fullName evidence="2">DUF1996 domain-containing protein</fullName>
    </recommendedName>
</protein>
<accession>A0A2T2P9A5</accession>
<dbReference type="PANTHER" id="PTHR43662">
    <property type="match status" value="1"/>
</dbReference>
<proteinExistence type="predicted"/>
<evidence type="ECO:0000313" key="4">
    <source>
        <dbReference type="Proteomes" id="UP000240883"/>
    </source>
</evidence>
<dbReference type="OrthoDB" id="74764at2759"/>
<keyword evidence="4" id="KW-1185">Reference proteome</keyword>
<organism evidence="3 4">
    <name type="scientific">Corynespora cassiicola Philippines</name>
    <dbReference type="NCBI Taxonomy" id="1448308"/>
    <lineage>
        <taxon>Eukaryota</taxon>
        <taxon>Fungi</taxon>
        <taxon>Dikarya</taxon>
        <taxon>Ascomycota</taxon>
        <taxon>Pezizomycotina</taxon>
        <taxon>Dothideomycetes</taxon>
        <taxon>Pleosporomycetidae</taxon>
        <taxon>Pleosporales</taxon>
        <taxon>Corynesporascaceae</taxon>
        <taxon>Corynespora</taxon>
    </lineage>
</organism>
<evidence type="ECO:0000259" key="2">
    <source>
        <dbReference type="Pfam" id="PF09362"/>
    </source>
</evidence>
<evidence type="ECO:0000256" key="1">
    <source>
        <dbReference type="SAM" id="MobiDB-lite"/>
    </source>
</evidence>
<dbReference type="Proteomes" id="UP000240883">
    <property type="component" value="Unassembled WGS sequence"/>
</dbReference>
<reference evidence="3 4" key="1">
    <citation type="journal article" date="2018" name="Front. Microbiol.">
        <title>Genome-Wide Analysis of Corynespora cassiicola Leaf Fall Disease Putative Effectors.</title>
        <authorList>
            <person name="Lopez D."/>
            <person name="Ribeiro S."/>
            <person name="Label P."/>
            <person name="Fumanal B."/>
            <person name="Venisse J.S."/>
            <person name="Kohler A."/>
            <person name="de Oliveira R.R."/>
            <person name="Labutti K."/>
            <person name="Lipzen A."/>
            <person name="Lail K."/>
            <person name="Bauer D."/>
            <person name="Ohm R.A."/>
            <person name="Barry K.W."/>
            <person name="Spatafora J."/>
            <person name="Grigoriev I.V."/>
            <person name="Martin F.M."/>
            <person name="Pujade-Renaud V."/>
        </authorList>
    </citation>
    <scope>NUCLEOTIDE SEQUENCE [LARGE SCALE GENOMIC DNA]</scope>
    <source>
        <strain evidence="3 4">Philippines</strain>
    </source>
</reference>
<dbReference type="EMBL" id="KZ678128">
    <property type="protein sequence ID" value="PSN74156.1"/>
    <property type="molecule type" value="Genomic_DNA"/>
</dbReference>